<dbReference type="GO" id="GO:0005524">
    <property type="term" value="F:ATP binding"/>
    <property type="evidence" value="ECO:0007669"/>
    <property type="project" value="UniProtKB-KW"/>
</dbReference>
<dbReference type="CDD" id="cd18787">
    <property type="entry name" value="SF2_C_DEAD"/>
    <property type="match status" value="1"/>
</dbReference>
<evidence type="ECO:0000256" key="3">
    <source>
        <dbReference type="ARBA" id="ARBA00022806"/>
    </source>
</evidence>
<dbReference type="GO" id="GO:0003676">
    <property type="term" value="F:nucleic acid binding"/>
    <property type="evidence" value="ECO:0007669"/>
    <property type="project" value="InterPro"/>
</dbReference>
<feature type="short sequence motif" description="Q motif" evidence="6">
    <location>
        <begin position="123"/>
        <end position="151"/>
    </location>
</feature>
<dbReference type="CDD" id="cd00268">
    <property type="entry name" value="DEADc"/>
    <property type="match status" value="1"/>
</dbReference>
<comment type="similarity">
    <text evidence="5">Belongs to the DEAD box helicase family.</text>
</comment>
<dbReference type="GO" id="GO:0005829">
    <property type="term" value="C:cytosol"/>
    <property type="evidence" value="ECO:0007669"/>
    <property type="project" value="TreeGrafter"/>
</dbReference>
<feature type="domain" description="DEAD-box RNA helicase Q" evidence="9">
    <location>
        <begin position="123"/>
        <end position="151"/>
    </location>
</feature>
<accession>A0A3M0YYY5</accession>
<dbReference type="InterPro" id="IPR011545">
    <property type="entry name" value="DEAD/DEAH_box_helicase_dom"/>
</dbReference>
<reference evidence="10 11" key="1">
    <citation type="submission" date="2018-10" db="EMBL/GenBank/DDBJ databases">
        <title>Thermophilic Lithotrophy and Phototrophy in an Intertidal, Iron-rich, Geothermal Spring.</title>
        <authorList>
            <person name="Ward L.M."/>
            <person name="Idei A."/>
            <person name="Nakagawa M."/>
            <person name="Ueno Y."/>
            <person name="Fischer W."/>
            <person name="Mcglynn S.E."/>
        </authorList>
    </citation>
    <scope>NUCLEOTIDE SEQUENCE [LARGE SCALE GENOMIC DNA]</scope>
    <source>
        <strain evidence="10">J137</strain>
    </source>
</reference>
<dbReference type="InterPro" id="IPR044742">
    <property type="entry name" value="DEAD/DEAH_RhlB"/>
</dbReference>
<comment type="caution">
    <text evidence="10">The sequence shown here is derived from an EMBL/GenBank/DDBJ whole genome shotgun (WGS) entry which is preliminary data.</text>
</comment>
<dbReference type="PROSITE" id="PS51194">
    <property type="entry name" value="HELICASE_CTER"/>
    <property type="match status" value="1"/>
</dbReference>
<evidence type="ECO:0000256" key="6">
    <source>
        <dbReference type="PROSITE-ProRule" id="PRU00552"/>
    </source>
</evidence>
<evidence type="ECO:0000256" key="2">
    <source>
        <dbReference type="ARBA" id="ARBA00022801"/>
    </source>
</evidence>
<evidence type="ECO:0000256" key="4">
    <source>
        <dbReference type="ARBA" id="ARBA00022840"/>
    </source>
</evidence>
<evidence type="ECO:0000259" key="9">
    <source>
        <dbReference type="PROSITE" id="PS51195"/>
    </source>
</evidence>
<keyword evidence="1" id="KW-0547">Nucleotide-binding</keyword>
<dbReference type="GO" id="GO:0003724">
    <property type="term" value="F:RNA helicase activity"/>
    <property type="evidence" value="ECO:0007669"/>
    <property type="project" value="InterPro"/>
</dbReference>
<evidence type="ECO:0000256" key="5">
    <source>
        <dbReference type="ARBA" id="ARBA00038437"/>
    </source>
</evidence>
<sequence length="472" mass="54431">MFNDFLSDEVNSKYKKRFRNNNVKRQNNTNLKHSNTVKKIRSNKFNDGFGLKNERFGSDYDLKRSFWGDTFKKSVMPKSNFIDNNLKRRYKKKTDKTKLKGINPTKFIKKASPIEEENYKPTLDFQNLDIVDQLKKNLSFKGFFTPTPIQDQVIPLIMQGRDVFGISDTGTGKTAAFLIPLIDKVARSQDQKVLILTPTRELAEQIDHQFFVLSRFMRIFSVVIVGGLSIYGQISKLKKSHNFVIGTPGRLKDLFNRGKLDLQSFQTIVIDEVDKMLEFGFLEDMKFIVSKLSTQRQMLLFSATSNKEVEEVIRRFSENYIKVSVKTGDTTNCVDQDVIWIESETAKMPALINFLDQHKDRGKILIFANTKIKVNKLEKELTDNGFEVSSLHGDKSQYLRKKALDEFRKGIKKVMVATNVAARGLDIHDISFVLNYDAPENFDDYVHRIGRTGRAGRLGKAFTFLVKQHRLK</sequence>
<dbReference type="EMBL" id="RFKV01000084">
    <property type="protein sequence ID" value="RMD76903.1"/>
    <property type="molecule type" value="Genomic_DNA"/>
</dbReference>
<dbReference type="InterPro" id="IPR027417">
    <property type="entry name" value="P-loop_NTPase"/>
</dbReference>
<dbReference type="Pfam" id="PF00270">
    <property type="entry name" value="DEAD"/>
    <property type="match status" value="1"/>
</dbReference>
<dbReference type="PROSITE" id="PS51195">
    <property type="entry name" value="Q_MOTIF"/>
    <property type="match status" value="1"/>
</dbReference>
<dbReference type="PANTHER" id="PTHR47959">
    <property type="entry name" value="ATP-DEPENDENT RNA HELICASE RHLE-RELATED"/>
    <property type="match status" value="1"/>
</dbReference>
<evidence type="ECO:0000256" key="1">
    <source>
        <dbReference type="ARBA" id="ARBA00022741"/>
    </source>
</evidence>
<dbReference type="InterPro" id="IPR050079">
    <property type="entry name" value="DEAD_box_RNA_helicase"/>
</dbReference>
<dbReference type="Proteomes" id="UP000269410">
    <property type="component" value="Unassembled WGS sequence"/>
</dbReference>
<evidence type="ECO:0000313" key="10">
    <source>
        <dbReference type="EMBL" id="RMD76903.1"/>
    </source>
</evidence>
<feature type="domain" description="Helicase ATP-binding" evidence="7">
    <location>
        <begin position="154"/>
        <end position="323"/>
    </location>
</feature>
<dbReference type="PROSITE" id="PS51192">
    <property type="entry name" value="HELICASE_ATP_BIND_1"/>
    <property type="match status" value="1"/>
</dbReference>
<dbReference type="AlphaFoldDB" id="A0A3M0YYY5"/>
<gene>
    <name evidence="10" type="ORF">D6810_02620</name>
</gene>
<evidence type="ECO:0000259" key="7">
    <source>
        <dbReference type="PROSITE" id="PS51192"/>
    </source>
</evidence>
<evidence type="ECO:0000259" key="8">
    <source>
        <dbReference type="PROSITE" id="PS51194"/>
    </source>
</evidence>
<feature type="domain" description="Helicase C-terminal" evidence="8">
    <location>
        <begin position="350"/>
        <end position="472"/>
    </location>
</feature>
<dbReference type="Pfam" id="PF00271">
    <property type="entry name" value="Helicase_C"/>
    <property type="match status" value="1"/>
</dbReference>
<dbReference type="SUPFAM" id="SSF52540">
    <property type="entry name" value="P-loop containing nucleoside triphosphate hydrolases"/>
    <property type="match status" value="1"/>
</dbReference>
<dbReference type="InterPro" id="IPR001650">
    <property type="entry name" value="Helicase_C-like"/>
</dbReference>
<name>A0A3M0YYY5_9BACT</name>
<dbReference type="GO" id="GO:0016787">
    <property type="term" value="F:hydrolase activity"/>
    <property type="evidence" value="ECO:0007669"/>
    <property type="project" value="UniProtKB-KW"/>
</dbReference>
<protein>
    <submittedName>
        <fullName evidence="10">DEAD/DEAH box helicase</fullName>
    </submittedName>
</protein>
<dbReference type="Gene3D" id="3.40.50.300">
    <property type="entry name" value="P-loop containing nucleotide triphosphate hydrolases"/>
    <property type="match status" value="2"/>
</dbReference>
<keyword evidence="2" id="KW-0378">Hydrolase</keyword>
<proteinExistence type="inferred from homology"/>
<evidence type="ECO:0000313" key="11">
    <source>
        <dbReference type="Proteomes" id="UP000269410"/>
    </source>
</evidence>
<keyword evidence="4" id="KW-0067">ATP-binding</keyword>
<dbReference type="InterPro" id="IPR014001">
    <property type="entry name" value="Helicase_ATP-bd"/>
</dbReference>
<dbReference type="SMART" id="SM00487">
    <property type="entry name" value="DEXDc"/>
    <property type="match status" value="1"/>
</dbReference>
<keyword evidence="3 10" id="KW-0347">Helicase</keyword>
<dbReference type="InterPro" id="IPR014014">
    <property type="entry name" value="RNA_helicase_DEAD_Q_motif"/>
</dbReference>
<dbReference type="PANTHER" id="PTHR47959:SF13">
    <property type="entry name" value="ATP-DEPENDENT RNA HELICASE RHLE"/>
    <property type="match status" value="1"/>
</dbReference>
<dbReference type="SMART" id="SM00490">
    <property type="entry name" value="HELICc"/>
    <property type="match status" value="1"/>
</dbReference>
<organism evidence="10 11">
    <name type="scientific">Candidatus Dojkabacteria bacterium</name>
    <dbReference type="NCBI Taxonomy" id="2099670"/>
    <lineage>
        <taxon>Bacteria</taxon>
        <taxon>Candidatus Dojkabacteria</taxon>
    </lineage>
</organism>